<evidence type="ECO:0000313" key="14">
    <source>
        <dbReference type="Proteomes" id="UP000034785"/>
    </source>
</evidence>
<name>A0A0G1BDD2_9BACT</name>
<dbReference type="AlphaFoldDB" id="A0A0G1BDD2"/>
<dbReference type="EC" id="3.2.2.27" evidence="3"/>
<comment type="similarity">
    <text evidence="2">Belongs to the uracil-DNA glycosylase (UDG) superfamily. Type 4 (UDGa) family.</text>
</comment>
<dbReference type="InterPro" id="IPR051536">
    <property type="entry name" value="UDG_Type-4/5"/>
</dbReference>
<evidence type="ECO:0000256" key="6">
    <source>
        <dbReference type="ARBA" id="ARBA00022723"/>
    </source>
</evidence>
<evidence type="ECO:0000256" key="2">
    <source>
        <dbReference type="ARBA" id="ARBA00006521"/>
    </source>
</evidence>
<dbReference type="GO" id="GO:0051539">
    <property type="term" value="F:4 iron, 4 sulfur cluster binding"/>
    <property type="evidence" value="ECO:0007669"/>
    <property type="project" value="UniProtKB-KW"/>
</dbReference>
<dbReference type="PATRIC" id="fig|1618425.3.peg.9"/>
<comment type="catalytic activity">
    <reaction evidence="1">
        <text>Hydrolyzes single-stranded DNA or mismatched double-stranded DNA and polynucleotides, releasing free uracil.</text>
        <dbReference type="EC" id="3.2.2.27"/>
    </reaction>
</comment>
<evidence type="ECO:0000256" key="9">
    <source>
        <dbReference type="ARBA" id="ARBA00023004"/>
    </source>
</evidence>
<dbReference type="PANTHER" id="PTHR33693:SF1">
    <property type="entry name" value="TYPE-4 URACIL-DNA GLYCOSYLASE"/>
    <property type="match status" value="1"/>
</dbReference>
<keyword evidence="7" id="KW-0227">DNA damage</keyword>
<protein>
    <recommendedName>
        <fullName evidence="4">Type-4 uracil-DNA glycosylase</fullName>
        <ecNumber evidence="3">3.2.2.27</ecNumber>
    </recommendedName>
</protein>
<feature type="domain" description="Uracil-DNA glycosylase-like" evidence="12">
    <location>
        <begin position="31"/>
        <end position="180"/>
    </location>
</feature>
<dbReference type="InterPro" id="IPR036895">
    <property type="entry name" value="Uracil-DNA_glycosylase-like_sf"/>
</dbReference>
<evidence type="ECO:0000256" key="3">
    <source>
        <dbReference type="ARBA" id="ARBA00012030"/>
    </source>
</evidence>
<evidence type="ECO:0000256" key="7">
    <source>
        <dbReference type="ARBA" id="ARBA00022763"/>
    </source>
</evidence>
<evidence type="ECO:0000256" key="11">
    <source>
        <dbReference type="ARBA" id="ARBA00023204"/>
    </source>
</evidence>
<dbReference type="Pfam" id="PF03167">
    <property type="entry name" value="UDG"/>
    <property type="match status" value="1"/>
</dbReference>
<evidence type="ECO:0000256" key="10">
    <source>
        <dbReference type="ARBA" id="ARBA00023014"/>
    </source>
</evidence>
<sequence length="202" mass="22841">MDKKKQLQDLKAQMEADKSLPLRDTATQLVFGEGNPDSEIYFLGEAPGYWEDQKGRPFVGLAGKLLDELIQSLELKREDVYISNVVRFRPPENRDPTPEEITAFAPYVDREIEIINPKIIVTLGRFSMGKFLPGVKISQVHGKIHQVSWHGQETTVVPMYHPAAALRAGEIMKQLKADFQVIPEALKKIPEPQLKPEQLSLV</sequence>
<keyword evidence="10" id="KW-0411">Iron-sulfur</keyword>
<evidence type="ECO:0000256" key="1">
    <source>
        <dbReference type="ARBA" id="ARBA00001400"/>
    </source>
</evidence>
<evidence type="ECO:0000313" key="13">
    <source>
        <dbReference type="EMBL" id="KKS71307.1"/>
    </source>
</evidence>
<dbReference type="PANTHER" id="PTHR33693">
    <property type="entry name" value="TYPE-5 URACIL-DNA GLYCOSYLASE"/>
    <property type="match status" value="1"/>
</dbReference>
<evidence type="ECO:0000256" key="8">
    <source>
        <dbReference type="ARBA" id="ARBA00022801"/>
    </source>
</evidence>
<dbReference type="SMART" id="SM00986">
    <property type="entry name" value="UDG"/>
    <property type="match status" value="1"/>
</dbReference>
<comment type="caution">
    <text evidence="13">The sequence shown here is derived from an EMBL/GenBank/DDBJ whole genome shotgun (WGS) entry which is preliminary data.</text>
</comment>
<keyword evidence="5" id="KW-0004">4Fe-4S</keyword>
<dbReference type="GO" id="GO:0004844">
    <property type="term" value="F:uracil DNA N-glycosylase activity"/>
    <property type="evidence" value="ECO:0007669"/>
    <property type="project" value="UniProtKB-EC"/>
</dbReference>
<accession>A0A0G1BDD2</accession>
<dbReference type="Proteomes" id="UP000034785">
    <property type="component" value="Unassembled WGS sequence"/>
</dbReference>
<keyword evidence="6" id="KW-0479">Metal-binding</keyword>
<evidence type="ECO:0000256" key="5">
    <source>
        <dbReference type="ARBA" id="ARBA00022485"/>
    </source>
</evidence>
<keyword evidence="11" id="KW-0234">DNA repair</keyword>
<dbReference type="InterPro" id="IPR005122">
    <property type="entry name" value="Uracil-DNA_glycosylase-like"/>
</dbReference>
<dbReference type="SMART" id="SM00987">
    <property type="entry name" value="UreE_C"/>
    <property type="match status" value="1"/>
</dbReference>
<keyword evidence="8" id="KW-0378">Hydrolase</keyword>
<keyword evidence="9" id="KW-0408">Iron</keyword>
<dbReference type="NCBIfam" id="TIGR00758">
    <property type="entry name" value="UDG_fam4"/>
    <property type="match status" value="1"/>
</dbReference>
<dbReference type="CDD" id="cd10030">
    <property type="entry name" value="UDG-F4_TTUDGA_SPO1dp_like"/>
    <property type="match status" value="1"/>
</dbReference>
<proteinExistence type="inferred from homology"/>
<dbReference type="InterPro" id="IPR005273">
    <property type="entry name" value="Ura-DNA_glyco_family4"/>
</dbReference>
<dbReference type="GO" id="GO:0006281">
    <property type="term" value="P:DNA repair"/>
    <property type="evidence" value="ECO:0007669"/>
    <property type="project" value="UniProtKB-KW"/>
</dbReference>
<dbReference type="EMBL" id="LCEJ01000001">
    <property type="protein sequence ID" value="KKS71307.1"/>
    <property type="molecule type" value="Genomic_DNA"/>
</dbReference>
<dbReference type="Gene3D" id="3.40.470.10">
    <property type="entry name" value="Uracil-DNA glycosylase-like domain"/>
    <property type="match status" value="1"/>
</dbReference>
<dbReference type="GO" id="GO:0046872">
    <property type="term" value="F:metal ion binding"/>
    <property type="evidence" value="ECO:0007669"/>
    <property type="project" value="UniProtKB-KW"/>
</dbReference>
<gene>
    <name evidence="13" type="ORF">UV41_C0001G0006</name>
</gene>
<evidence type="ECO:0000256" key="4">
    <source>
        <dbReference type="ARBA" id="ARBA00019403"/>
    </source>
</evidence>
<organism evidence="13 14">
    <name type="scientific">Candidatus Daviesbacteria bacterium GW2011_GWA2_42_7</name>
    <dbReference type="NCBI Taxonomy" id="1618425"/>
    <lineage>
        <taxon>Bacteria</taxon>
        <taxon>Candidatus Daviesiibacteriota</taxon>
    </lineage>
</organism>
<dbReference type="SUPFAM" id="SSF52141">
    <property type="entry name" value="Uracil-DNA glycosylase-like"/>
    <property type="match status" value="1"/>
</dbReference>
<evidence type="ECO:0000259" key="12">
    <source>
        <dbReference type="SMART" id="SM00986"/>
    </source>
</evidence>
<reference evidence="13 14" key="1">
    <citation type="journal article" date="2015" name="Nature">
        <title>rRNA introns, odd ribosomes, and small enigmatic genomes across a large radiation of phyla.</title>
        <authorList>
            <person name="Brown C.T."/>
            <person name="Hug L.A."/>
            <person name="Thomas B.C."/>
            <person name="Sharon I."/>
            <person name="Castelle C.J."/>
            <person name="Singh A."/>
            <person name="Wilkins M.J."/>
            <person name="Williams K.H."/>
            <person name="Banfield J.F."/>
        </authorList>
    </citation>
    <scope>NUCLEOTIDE SEQUENCE [LARGE SCALE GENOMIC DNA]</scope>
</reference>